<dbReference type="EC" id="2.7.11.1" evidence="2"/>
<evidence type="ECO:0000256" key="13">
    <source>
        <dbReference type="ARBA" id="ARBA00023288"/>
    </source>
</evidence>
<protein>
    <recommendedName>
        <fullName evidence="2">non-specific serine/threonine protein kinase</fullName>
        <ecNumber evidence="2">2.7.11.1</ecNumber>
    </recommendedName>
</protein>
<dbReference type="Proteomes" id="UP001168098">
    <property type="component" value="Unassembled WGS sequence"/>
</dbReference>
<comment type="caution">
    <text evidence="21">The sequence shown here is derived from an EMBL/GenBank/DDBJ whole genome shotgun (WGS) entry which is preliminary data.</text>
</comment>
<feature type="region of interest" description="Disordered" evidence="18">
    <location>
        <begin position="1"/>
        <end position="85"/>
    </location>
</feature>
<dbReference type="Gene3D" id="3.30.200.20">
    <property type="entry name" value="Phosphorylase Kinase, domain 1"/>
    <property type="match status" value="1"/>
</dbReference>
<dbReference type="PROSITE" id="PS50011">
    <property type="entry name" value="PROTEIN_KINASE_DOM"/>
    <property type="match status" value="1"/>
</dbReference>
<keyword evidence="8" id="KW-0677">Repeat</keyword>
<feature type="domain" description="EF-hand" evidence="20">
    <location>
        <begin position="506"/>
        <end position="540"/>
    </location>
</feature>
<dbReference type="InterPro" id="IPR018247">
    <property type="entry name" value="EF_Hand_1_Ca_BS"/>
</dbReference>
<keyword evidence="22" id="KW-1185">Reference proteome</keyword>
<evidence type="ECO:0000256" key="18">
    <source>
        <dbReference type="SAM" id="MobiDB-lite"/>
    </source>
</evidence>
<evidence type="ECO:0000313" key="22">
    <source>
        <dbReference type="Proteomes" id="UP001168098"/>
    </source>
</evidence>
<dbReference type="InterPro" id="IPR017441">
    <property type="entry name" value="Protein_kinase_ATP_BS"/>
</dbReference>
<comment type="similarity">
    <text evidence="1">Belongs to the protein kinase superfamily. CAMK Ser/Thr protein kinase family. CaMK subfamily.</text>
</comment>
<evidence type="ECO:0000256" key="3">
    <source>
        <dbReference type="ARBA" id="ARBA00022527"/>
    </source>
</evidence>
<evidence type="ECO:0000256" key="2">
    <source>
        <dbReference type="ARBA" id="ARBA00012513"/>
    </source>
</evidence>
<dbReference type="SMART" id="SM00220">
    <property type="entry name" value="S_TKc"/>
    <property type="match status" value="1"/>
</dbReference>
<feature type="compositionally biased region" description="Basic and acidic residues" evidence="18">
    <location>
        <begin position="9"/>
        <end position="22"/>
    </location>
</feature>
<dbReference type="SUPFAM" id="SSF56112">
    <property type="entry name" value="Protein kinase-like (PK-like)"/>
    <property type="match status" value="1"/>
</dbReference>
<evidence type="ECO:0000256" key="17">
    <source>
        <dbReference type="PROSITE-ProRule" id="PRU10141"/>
    </source>
</evidence>
<comment type="catalytic activity">
    <reaction evidence="16">
        <text>L-seryl-[protein] + ATP = O-phospho-L-seryl-[protein] + ADP + H(+)</text>
        <dbReference type="Rhea" id="RHEA:17989"/>
        <dbReference type="Rhea" id="RHEA-COMP:9863"/>
        <dbReference type="Rhea" id="RHEA-COMP:11604"/>
        <dbReference type="ChEBI" id="CHEBI:15378"/>
        <dbReference type="ChEBI" id="CHEBI:29999"/>
        <dbReference type="ChEBI" id="CHEBI:30616"/>
        <dbReference type="ChEBI" id="CHEBI:83421"/>
        <dbReference type="ChEBI" id="CHEBI:456216"/>
        <dbReference type="EC" id="2.7.11.1"/>
    </reaction>
</comment>
<dbReference type="PROSITE" id="PS00018">
    <property type="entry name" value="EF_HAND_1"/>
    <property type="match status" value="4"/>
</dbReference>
<feature type="compositionally biased region" description="Gly residues" evidence="18">
    <location>
        <begin position="23"/>
        <end position="33"/>
    </location>
</feature>
<dbReference type="InterPro" id="IPR011009">
    <property type="entry name" value="Kinase-like_dom_sf"/>
</dbReference>
<dbReference type="SMART" id="SM00054">
    <property type="entry name" value="EFh"/>
    <property type="match status" value="4"/>
</dbReference>
<dbReference type="InterPro" id="IPR008271">
    <property type="entry name" value="Ser/Thr_kinase_AS"/>
</dbReference>
<evidence type="ECO:0000256" key="9">
    <source>
        <dbReference type="ARBA" id="ARBA00022741"/>
    </source>
</evidence>
<evidence type="ECO:0000256" key="1">
    <source>
        <dbReference type="ARBA" id="ARBA00005354"/>
    </source>
</evidence>
<keyword evidence="3" id="KW-0723">Serine/threonine-protein kinase</keyword>
<evidence type="ECO:0000313" key="21">
    <source>
        <dbReference type="EMBL" id="KAJ9689749.1"/>
    </source>
</evidence>
<evidence type="ECO:0000256" key="11">
    <source>
        <dbReference type="ARBA" id="ARBA00022837"/>
    </source>
</evidence>
<keyword evidence="7" id="KW-0479">Metal-binding</keyword>
<evidence type="ECO:0000256" key="10">
    <source>
        <dbReference type="ARBA" id="ARBA00022777"/>
    </source>
</evidence>
<proteinExistence type="inferred from homology"/>
<dbReference type="EMBL" id="JARBHA010000010">
    <property type="protein sequence ID" value="KAJ9689749.1"/>
    <property type="molecule type" value="Genomic_DNA"/>
</dbReference>
<dbReference type="Gene3D" id="1.10.238.10">
    <property type="entry name" value="EF-hand"/>
    <property type="match status" value="1"/>
</dbReference>
<dbReference type="Gene3D" id="1.10.510.10">
    <property type="entry name" value="Transferase(Phosphotransferase) domain 1"/>
    <property type="match status" value="1"/>
</dbReference>
<dbReference type="InterPro" id="IPR000719">
    <property type="entry name" value="Prot_kinase_dom"/>
</dbReference>
<evidence type="ECO:0000259" key="19">
    <source>
        <dbReference type="PROSITE" id="PS50011"/>
    </source>
</evidence>
<keyword evidence="12 17" id="KW-0067">ATP-binding</keyword>
<comment type="catalytic activity">
    <reaction evidence="15">
        <text>L-threonyl-[protein] + ATP = O-phospho-L-threonyl-[protein] + ADP + H(+)</text>
        <dbReference type="Rhea" id="RHEA:46608"/>
        <dbReference type="Rhea" id="RHEA-COMP:11060"/>
        <dbReference type="Rhea" id="RHEA-COMP:11605"/>
        <dbReference type="ChEBI" id="CHEBI:15378"/>
        <dbReference type="ChEBI" id="CHEBI:30013"/>
        <dbReference type="ChEBI" id="CHEBI:30616"/>
        <dbReference type="ChEBI" id="CHEBI:61977"/>
        <dbReference type="ChEBI" id="CHEBI:456216"/>
        <dbReference type="EC" id="2.7.11.1"/>
    </reaction>
</comment>
<accession>A0AA38ZJ18</accession>
<evidence type="ECO:0000256" key="7">
    <source>
        <dbReference type="ARBA" id="ARBA00022723"/>
    </source>
</evidence>
<evidence type="ECO:0000256" key="8">
    <source>
        <dbReference type="ARBA" id="ARBA00022737"/>
    </source>
</evidence>
<dbReference type="FunFam" id="1.10.510.10:FF:000056">
    <property type="entry name" value="calcium-dependent protein kinase 1"/>
    <property type="match status" value="1"/>
</dbReference>
<dbReference type="InterPro" id="IPR011992">
    <property type="entry name" value="EF-hand-dom_pair"/>
</dbReference>
<evidence type="ECO:0000256" key="4">
    <source>
        <dbReference type="ARBA" id="ARBA00022553"/>
    </source>
</evidence>
<dbReference type="GO" id="GO:0005509">
    <property type="term" value="F:calcium ion binding"/>
    <property type="evidence" value="ECO:0007669"/>
    <property type="project" value="InterPro"/>
</dbReference>
<evidence type="ECO:0000256" key="14">
    <source>
        <dbReference type="ARBA" id="ARBA00024334"/>
    </source>
</evidence>
<feature type="compositionally biased region" description="Pro residues" evidence="18">
    <location>
        <begin position="62"/>
        <end position="71"/>
    </location>
</feature>
<evidence type="ECO:0000256" key="6">
    <source>
        <dbReference type="ARBA" id="ARBA00022707"/>
    </source>
</evidence>
<sequence length="545" mass="61257">MGCCSSKKKVTERDIKGGRSERGGGGGGGGGRNHQGYQEVVVQRPPPVPAPQTSASTQTYHQPPPQPPLKPSHPNTRAIQKPDTILGKPFDDIKHYYTLGKELGRGQFGVTYLCTQNSTGNTYACKSILKRKLVTKNDKEDIKREIQIMQHLTGQPNIVEFKGAYEDRQSVHLVMELCAGGELFDRIIAQGHYSERAAAAICRAIVNVVHICHFMGVMHRDLKPENFLLSSKDEAAMLKATDFGLSVFIEEGKVYRDIVGSAYYVAPEVLRRNYGKEIDIWSAGVILYILLSGVPPFWAETEKGIFDAILQGEIDFESQPWPTISNGAKDLVRKMLTQDRNKRITSAQVLEHPWIREDGEASDKPIDSAVLSRMKQFRAMNKLKKLALKVIAENLSEEEIKGLKAMFTNMDTDKSGTITYEELKSGLARLGSRLSETEVQQLMEAADVDGNGTIDYIEFITATMHRHRLERDEHLYKAFNYFDKDNSGFITRDELENAMKEYGMGDEDSIKEIINEVDTDKDGRINYKEFCTMMRSGTQPPVKLF</sequence>
<feature type="domain" description="EF-hand" evidence="20">
    <location>
        <begin position="434"/>
        <end position="469"/>
    </location>
</feature>
<feature type="domain" description="EF-hand" evidence="20">
    <location>
        <begin position="470"/>
        <end position="505"/>
    </location>
</feature>
<keyword evidence="5" id="KW-0808">Transferase</keyword>
<dbReference type="SUPFAM" id="SSF47473">
    <property type="entry name" value="EF-hand"/>
    <property type="match status" value="1"/>
</dbReference>
<dbReference type="Pfam" id="PF13499">
    <property type="entry name" value="EF-hand_7"/>
    <property type="match status" value="2"/>
</dbReference>
<evidence type="ECO:0000256" key="5">
    <source>
        <dbReference type="ARBA" id="ARBA00022679"/>
    </source>
</evidence>
<comment type="similarity">
    <text evidence="14">Belongs to the protein kinase superfamily. Ser/Thr protein kinase family. CDPK subfamily.</text>
</comment>
<dbReference type="PROSITE" id="PS00107">
    <property type="entry name" value="PROTEIN_KINASE_ATP"/>
    <property type="match status" value="1"/>
</dbReference>
<evidence type="ECO:0000256" key="12">
    <source>
        <dbReference type="ARBA" id="ARBA00022840"/>
    </source>
</evidence>
<dbReference type="PROSITE" id="PS50222">
    <property type="entry name" value="EF_HAND_2"/>
    <property type="match status" value="4"/>
</dbReference>
<keyword evidence="6" id="KW-0519">Myristate</keyword>
<dbReference type="CDD" id="cd05117">
    <property type="entry name" value="STKc_CAMK"/>
    <property type="match status" value="1"/>
</dbReference>
<dbReference type="GO" id="GO:0005524">
    <property type="term" value="F:ATP binding"/>
    <property type="evidence" value="ECO:0007669"/>
    <property type="project" value="UniProtKB-UniRule"/>
</dbReference>
<evidence type="ECO:0000256" key="16">
    <source>
        <dbReference type="ARBA" id="ARBA00048679"/>
    </source>
</evidence>
<dbReference type="FunFam" id="3.30.200.20:FF:000004">
    <property type="entry name" value="Calcium-dependent protein kinase 1"/>
    <property type="match status" value="1"/>
</dbReference>
<dbReference type="AlphaFoldDB" id="A0AA38ZJ18"/>
<dbReference type="FunFam" id="1.10.238.10:FF:000015">
    <property type="entry name" value="Calcium-dependent protein kinase 1"/>
    <property type="match status" value="1"/>
</dbReference>
<keyword evidence="9 17" id="KW-0547">Nucleotide-binding</keyword>
<keyword evidence="13" id="KW-0449">Lipoprotein</keyword>
<feature type="domain" description="Protein kinase" evidence="19">
    <location>
        <begin position="97"/>
        <end position="355"/>
    </location>
</feature>
<dbReference type="InterPro" id="IPR050205">
    <property type="entry name" value="CDPK_Ser/Thr_kinases"/>
</dbReference>
<keyword evidence="10" id="KW-0418">Kinase</keyword>
<name>A0AA38ZJ18_VITRO</name>
<organism evidence="21 22">
    <name type="scientific">Vitis rotundifolia</name>
    <name type="common">Muscadine grape</name>
    <dbReference type="NCBI Taxonomy" id="103349"/>
    <lineage>
        <taxon>Eukaryota</taxon>
        <taxon>Viridiplantae</taxon>
        <taxon>Streptophyta</taxon>
        <taxon>Embryophyta</taxon>
        <taxon>Tracheophyta</taxon>
        <taxon>Spermatophyta</taxon>
        <taxon>Magnoliopsida</taxon>
        <taxon>eudicotyledons</taxon>
        <taxon>Gunneridae</taxon>
        <taxon>Pentapetalae</taxon>
        <taxon>rosids</taxon>
        <taxon>Vitales</taxon>
        <taxon>Vitaceae</taxon>
        <taxon>Viteae</taxon>
        <taxon>Vitis</taxon>
    </lineage>
</organism>
<dbReference type="InterPro" id="IPR002048">
    <property type="entry name" value="EF_hand_dom"/>
</dbReference>
<dbReference type="PROSITE" id="PS00108">
    <property type="entry name" value="PROTEIN_KINASE_ST"/>
    <property type="match status" value="1"/>
</dbReference>
<feature type="domain" description="EF-hand" evidence="20">
    <location>
        <begin position="398"/>
        <end position="433"/>
    </location>
</feature>
<gene>
    <name evidence="21" type="ORF">PVL29_012437</name>
</gene>
<keyword evidence="4" id="KW-0597">Phosphoprotein</keyword>
<dbReference type="Pfam" id="PF00069">
    <property type="entry name" value="Pkinase"/>
    <property type="match status" value="1"/>
</dbReference>
<evidence type="ECO:0000259" key="20">
    <source>
        <dbReference type="PROSITE" id="PS50222"/>
    </source>
</evidence>
<feature type="binding site" evidence="17">
    <location>
        <position position="130"/>
    </location>
    <ligand>
        <name>ATP</name>
        <dbReference type="ChEBI" id="CHEBI:30616"/>
    </ligand>
</feature>
<evidence type="ECO:0000256" key="15">
    <source>
        <dbReference type="ARBA" id="ARBA00047899"/>
    </source>
</evidence>
<dbReference type="PANTHER" id="PTHR24349">
    <property type="entry name" value="SERINE/THREONINE-PROTEIN KINASE"/>
    <property type="match status" value="1"/>
</dbReference>
<dbReference type="GO" id="GO:0004674">
    <property type="term" value="F:protein serine/threonine kinase activity"/>
    <property type="evidence" value="ECO:0007669"/>
    <property type="project" value="UniProtKB-KW"/>
</dbReference>
<keyword evidence="11" id="KW-0106">Calcium</keyword>
<reference evidence="21 22" key="1">
    <citation type="journal article" date="2023" name="BMC Biotechnol.">
        <title>Vitis rotundifolia cv Carlos genome sequencing.</title>
        <authorList>
            <person name="Huff M."/>
            <person name="Hulse-Kemp A."/>
            <person name="Scheffler B."/>
            <person name="Youngblood R."/>
            <person name="Simpson S."/>
            <person name="Babiker E."/>
            <person name="Staton M."/>
        </authorList>
    </citation>
    <scope>NUCLEOTIDE SEQUENCE [LARGE SCALE GENOMIC DNA]</scope>
    <source>
        <tissue evidence="21">Leaf</tissue>
    </source>
</reference>